<dbReference type="Gene3D" id="3.40.50.1240">
    <property type="entry name" value="Phosphoglycerate mutase-like"/>
    <property type="match status" value="1"/>
</dbReference>
<accession>A0ABT0NC54</accession>
<evidence type="ECO:0000313" key="1">
    <source>
        <dbReference type="EMBL" id="MCL2915367.1"/>
    </source>
</evidence>
<keyword evidence="2" id="KW-1185">Reference proteome</keyword>
<dbReference type="Pfam" id="PF00300">
    <property type="entry name" value="His_Phos_1"/>
    <property type="match status" value="1"/>
</dbReference>
<name>A0ABT0NC54_9GAMM</name>
<dbReference type="Proteomes" id="UP001202831">
    <property type="component" value="Unassembled WGS sequence"/>
</dbReference>
<dbReference type="SUPFAM" id="SSF53254">
    <property type="entry name" value="Phosphoglycerate mutase-like"/>
    <property type="match status" value="1"/>
</dbReference>
<comment type="caution">
    <text evidence="1">The sequence shown here is derived from an EMBL/GenBank/DDBJ whole genome shotgun (WGS) entry which is preliminary data.</text>
</comment>
<dbReference type="RefSeq" id="WP_249249953.1">
    <property type="nucleotide sequence ID" value="NZ_JAKIKT010000007.1"/>
</dbReference>
<dbReference type="InterPro" id="IPR004449">
    <property type="entry name" value="SixA"/>
</dbReference>
<dbReference type="EMBL" id="JAKIKT010000007">
    <property type="protein sequence ID" value="MCL2915367.1"/>
    <property type="molecule type" value="Genomic_DNA"/>
</dbReference>
<dbReference type="InterPro" id="IPR013078">
    <property type="entry name" value="His_Pase_superF_clade-1"/>
</dbReference>
<sequence>MQLFLMRHGEASFDALSDRERVLTDLGRYQTGQMANWLTSHVTTFDLVLISPYLRVQQSWQEVSTHFPEPRKLMVLDELVPSADPAMCASLIQAYAHQYKADKVLVVSHMPLLGYLVSEMVGGIEPPLFATSAICLLDLHGERASQVWQEAPHTIG</sequence>
<dbReference type="NCBIfam" id="TIGR00249">
    <property type="entry name" value="sixA"/>
    <property type="match status" value="1"/>
</dbReference>
<evidence type="ECO:0000313" key="2">
    <source>
        <dbReference type="Proteomes" id="UP001202831"/>
    </source>
</evidence>
<dbReference type="InterPro" id="IPR029033">
    <property type="entry name" value="His_PPase_superfam"/>
</dbReference>
<dbReference type="CDD" id="cd07067">
    <property type="entry name" value="HP_PGM_like"/>
    <property type="match status" value="1"/>
</dbReference>
<gene>
    <name evidence="1" type="primary">sixA</name>
    <name evidence="1" type="ORF">L2725_16560</name>
</gene>
<organism evidence="1 2">
    <name type="scientific">Shewanella corallii</name>
    <dbReference type="NCBI Taxonomy" id="560080"/>
    <lineage>
        <taxon>Bacteria</taxon>
        <taxon>Pseudomonadati</taxon>
        <taxon>Pseudomonadota</taxon>
        <taxon>Gammaproteobacteria</taxon>
        <taxon>Alteromonadales</taxon>
        <taxon>Shewanellaceae</taxon>
        <taxon>Shewanella</taxon>
    </lineage>
</organism>
<proteinExistence type="predicted"/>
<reference evidence="1 2" key="1">
    <citation type="submission" date="2022-01" db="EMBL/GenBank/DDBJ databases">
        <title>Whole genome-based taxonomy of the Shewanellaceae.</title>
        <authorList>
            <person name="Martin-Rodriguez A.J."/>
        </authorList>
    </citation>
    <scope>NUCLEOTIDE SEQUENCE [LARGE SCALE GENOMIC DNA]</scope>
    <source>
        <strain evidence="1 2">DSM 21332</strain>
    </source>
</reference>
<protein>
    <submittedName>
        <fullName evidence="1">Phosphohistidine phosphatase SixA</fullName>
    </submittedName>
</protein>